<dbReference type="RefSeq" id="WP_224315852.1">
    <property type="nucleotide sequence ID" value="NZ_JAIRBM010000027.1"/>
</dbReference>
<keyword evidence="3" id="KW-1185">Reference proteome</keyword>
<dbReference type="EMBL" id="JAIRBM010000027">
    <property type="protein sequence ID" value="MBZ6079103.1"/>
    <property type="molecule type" value="Genomic_DNA"/>
</dbReference>
<accession>A0ABS7VW61</accession>
<protein>
    <submittedName>
        <fullName evidence="2">Uncharacterized protein</fullName>
    </submittedName>
</protein>
<gene>
    <name evidence="2" type="ORF">K9B37_22880</name>
</gene>
<organism evidence="2 3">
    <name type="scientific">Microvirga puerhi</name>
    <dbReference type="NCBI Taxonomy" id="2876078"/>
    <lineage>
        <taxon>Bacteria</taxon>
        <taxon>Pseudomonadati</taxon>
        <taxon>Pseudomonadota</taxon>
        <taxon>Alphaproteobacteria</taxon>
        <taxon>Hyphomicrobiales</taxon>
        <taxon>Methylobacteriaceae</taxon>
        <taxon>Microvirga</taxon>
    </lineage>
</organism>
<dbReference type="Proteomes" id="UP000704176">
    <property type="component" value="Unassembled WGS sequence"/>
</dbReference>
<comment type="caution">
    <text evidence="2">The sequence shown here is derived from an EMBL/GenBank/DDBJ whole genome shotgun (WGS) entry which is preliminary data.</text>
</comment>
<evidence type="ECO:0000256" key="1">
    <source>
        <dbReference type="SAM" id="MobiDB-lite"/>
    </source>
</evidence>
<sequence length="100" mass="10506">MSPAKESAMGYAGYGNHSEPPEPDAPQEPGGADPFLEVEIDHAKFARIKPGLTPPWHETSPHRRDGNPTVSPEATREISTPAEGAGPLPTEGDEVDPGLG</sequence>
<evidence type="ECO:0000313" key="2">
    <source>
        <dbReference type="EMBL" id="MBZ6079103.1"/>
    </source>
</evidence>
<reference evidence="2 3" key="1">
    <citation type="submission" date="2021-09" db="EMBL/GenBank/DDBJ databases">
        <title>The complete genome sequence of a new microorganism.</title>
        <authorList>
            <person name="Zi Z."/>
        </authorList>
    </citation>
    <scope>NUCLEOTIDE SEQUENCE [LARGE SCALE GENOMIC DNA]</scope>
    <source>
        <strain evidence="2 3">WGZ8</strain>
    </source>
</reference>
<feature type="region of interest" description="Disordered" evidence="1">
    <location>
        <begin position="1"/>
        <end position="100"/>
    </location>
</feature>
<proteinExistence type="predicted"/>
<feature type="compositionally biased region" description="Acidic residues" evidence="1">
    <location>
        <begin position="91"/>
        <end position="100"/>
    </location>
</feature>
<evidence type="ECO:0000313" key="3">
    <source>
        <dbReference type="Proteomes" id="UP000704176"/>
    </source>
</evidence>
<name>A0ABS7VW61_9HYPH</name>